<feature type="transmembrane region" description="Helical" evidence="1">
    <location>
        <begin position="35"/>
        <end position="57"/>
    </location>
</feature>
<evidence type="ECO:0000313" key="4">
    <source>
        <dbReference type="Proteomes" id="UP000266066"/>
    </source>
</evidence>
<keyword evidence="1" id="KW-1133">Transmembrane helix</keyword>
<evidence type="ECO:0008006" key="6">
    <source>
        <dbReference type="Google" id="ProtNLM"/>
    </source>
</evidence>
<sequence>MKRNRKSKNVFVLLPIILGGLIFILSILNSQNNNIIGIVVGTLLIIIPYIYTVSPIVKERYKESNNMLNRLSQNTFTDRKHDLQYLIEILNTHKIVQLSGKDSQCGKSWLALKLVDYINYPKDEEFKEYNYLKNQLSSAYYIDMNEVTDAELNLFFKDNIVTNKTLIVVDHVKKIEHIFSKQEMYDFVLLFISESNINTKASIYNISEFKRENIPDLQKKINKNYDNIESLCKPEIETLYDLTSGNIGKIHFLLERQEYVQWIKQITYNLQTQYDKQLNGIQLFLFKGQYILAKKSLSDFEIQYKLVLQNNNDIYFKYILMKSDCEHLLNNYQDALIILMPLKQLTFRKYNINNKVETLEAHYYKHLWECDISLTILQKIQPFNIRGLTDSLGILVAKYFVDDMAVPNTDSDTLDVFYKTFEKCKKISPINDPQNAYKIMRNESIYLYYKNKYRKKEILEPINSVIKIYKDENNRLLANAYFIRAEINRLFQNYKEALLDYNRCLAQTDDNNIKIQVNIIKYYMDNIKNIDIFKSDNHLSKEQIYNLCKNKNAYGTLLIQRLNSIELEDPYKKQILSCFDHRIMTIL</sequence>
<dbReference type="Proteomes" id="UP000285290">
    <property type="component" value="Unassembled WGS sequence"/>
</dbReference>
<keyword evidence="1" id="KW-0812">Transmembrane</keyword>
<protein>
    <recommendedName>
        <fullName evidence="6">Tetratricopeptide repeat protein</fullName>
    </recommendedName>
</protein>
<name>A0A395V138_9FIRM</name>
<proteinExistence type="predicted"/>
<feature type="transmembrane region" description="Helical" evidence="1">
    <location>
        <begin position="12"/>
        <end position="29"/>
    </location>
</feature>
<dbReference type="EMBL" id="QSKC01000005">
    <property type="protein sequence ID" value="RHE32901.1"/>
    <property type="molecule type" value="Genomic_DNA"/>
</dbReference>
<dbReference type="AlphaFoldDB" id="A0A395V138"/>
<keyword evidence="1" id="KW-0472">Membrane</keyword>
<reference evidence="4 5" key="1">
    <citation type="submission" date="2018-08" db="EMBL/GenBank/DDBJ databases">
        <title>A genome reference for cultivated species of the human gut microbiota.</title>
        <authorList>
            <person name="Zou Y."/>
            <person name="Xue W."/>
            <person name="Luo G."/>
        </authorList>
    </citation>
    <scope>NUCLEOTIDE SEQUENCE [LARGE SCALE GENOMIC DNA]</scope>
    <source>
        <strain evidence="2 4">AF25-15</strain>
        <strain evidence="3 5">AM29-10</strain>
    </source>
</reference>
<evidence type="ECO:0000313" key="2">
    <source>
        <dbReference type="EMBL" id="RGR53384.1"/>
    </source>
</evidence>
<evidence type="ECO:0000313" key="5">
    <source>
        <dbReference type="Proteomes" id="UP000285290"/>
    </source>
</evidence>
<dbReference type="EMBL" id="QRUJ01000013">
    <property type="protein sequence ID" value="RGR53384.1"/>
    <property type="molecule type" value="Genomic_DNA"/>
</dbReference>
<evidence type="ECO:0000256" key="1">
    <source>
        <dbReference type="SAM" id="Phobius"/>
    </source>
</evidence>
<organism evidence="2 4">
    <name type="scientific">Agathobacter rectalis</name>
    <dbReference type="NCBI Taxonomy" id="39491"/>
    <lineage>
        <taxon>Bacteria</taxon>
        <taxon>Bacillati</taxon>
        <taxon>Bacillota</taxon>
        <taxon>Clostridia</taxon>
        <taxon>Lachnospirales</taxon>
        <taxon>Lachnospiraceae</taxon>
        <taxon>Agathobacter</taxon>
    </lineage>
</organism>
<dbReference type="RefSeq" id="WP_117997370.1">
    <property type="nucleotide sequence ID" value="NZ_QRUJ01000013.1"/>
</dbReference>
<evidence type="ECO:0000313" key="3">
    <source>
        <dbReference type="EMBL" id="RHE32901.1"/>
    </source>
</evidence>
<gene>
    <name evidence="3" type="ORF">DW753_05465</name>
    <name evidence="2" type="ORF">DWY38_11860</name>
</gene>
<accession>A0A395V138</accession>
<comment type="caution">
    <text evidence="2">The sequence shown here is derived from an EMBL/GenBank/DDBJ whole genome shotgun (WGS) entry which is preliminary data.</text>
</comment>
<dbReference type="Proteomes" id="UP000266066">
    <property type="component" value="Unassembled WGS sequence"/>
</dbReference>